<keyword evidence="1" id="KW-0130">Cell adhesion</keyword>
<feature type="compositionally biased region" description="Low complexity" evidence="2">
    <location>
        <begin position="1102"/>
        <end position="1120"/>
    </location>
</feature>
<accession>A0A1I8J0K1</accession>
<dbReference type="GO" id="GO:0007165">
    <property type="term" value="P:signal transduction"/>
    <property type="evidence" value="ECO:0007669"/>
    <property type="project" value="InterPro"/>
</dbReference>
<dbReference type="InterPro" id="IPR000159">
    <property type="entry name" value="RA_dom"/>
</dbReference>
<feature type="domain" description="PDZ" evidence="3">
    <location>
        <begin position="1159"/>
        <end position="1245"/>
    </location>
</feature>
<feature type="region of interest" description="Disordered" evidence="2">
    <location>
        <begin position="871"/>
        <end position="947"/>
    </location>
</feature>
<dbReference type="InterPro" id="IPR002710">
    <property type="entry name" value="Dilute_dom"/>
</dbReference>
<protein>
    <submittedName>
        <fullName evidence="6">Ras-associating domain-containing protein</fullName>
    </submittedName>
</protein>
<dbReference type="SUPFAM" id="SSF50156">
    <property type="entry name" value="PDZ domain-like"/>
    <property type="match status" value="1"/>
</dbReference>
<reference evidence="6" key="1">
    <citation type="submission" date="2016-11" db="UniProtKB">
        <authorList>
            <consortium name="WormBaseParasite"/>
        </authorList>
    </citation>
    <scope>IDENTIFICATION</scope>
</reference>
<feature type="region of interest" description="Disordered" evidence="2">
    <location>
        <begin position="248"/>
        <end position="267"/>
    </location>
</feature>
<dbReference type="SUPFAM" id="SSF49879">
    <property type="entry name" value="SMAD/FHA domain"/>
    <property type="match status" value="1"/>
</dbReference>
<dbReference type="Gene3D" id="3.10.20.90">
    <property type="entry name" value="Phosphatidylinositol 3-kinase Catalytic Subunit, Chain A, domain 1"/>
    <property type="match status" value="1"/>
</dbReference>
<dbReference type="AlphaFoldDB" id="A0A1I8J0K1"/>
<evidence type="ECO:0000256" key="1">
    <source>
        <dbReference type="ARBA" id="ARBA00022889"/>
    </source>
</evidence>
<dbReference type="PROSITE" id="PS50106">
    <property type="entry name" value="PDZ"/>
    <property type="match status" value="1"/>
</dbReference>
<dbReference type="SUPFAM" id="SSF54236">
    <property type="entry name" value="Ubiquitin-like"/>
    <property type="match status" value="1"/>
</dbReference>
<dbReference type="InterPro" id="IPR029071">
    <property type="entry name" value="Ubiquitin-like_domsf"/>
</dbReference>
<dbReference type="Pfam" id="PF00498">
    <property type="entry name" value="FHA"/>
    <property type="match status" value="1"/>
</dbReference>
<feature type="compositionally biased region" description="Polar residues" evidence="2">
    <location>
        <begin position="1"/>
        <end position="16"/>
    </location>
</feature>
<dbReference type="Proteomes" id="UP000095280">
    <property type="component" value="Unplaced"/>
</dbReference>
<evidence type="ECO:0000256" key="2">
    <source>
        <dbReference type="SAM" id="MobiDB-lite"/>
    </source>
</evidence>
<sequence>MSLSGSERSVHSDQQPRQPRTRRRKLFRKRDKRSRSSERYEFSDLEDDVFVRGPRKLRREDVEGELSYDYSNPGSLKVFTAGLNRCAGLPEFRTVLVSAVATAADVINDVLQRCDILYEDGDEFFLCEVIGKMEPYQPHHARQSGHQEPMQFVEQCRRIIGPEEHVLVIQALWKPLYGYYRRFELKQVSPAEAKNSRRRQDRRRRRRVQLWRSGDYSRHYDLDDSDSADDRQLHEGTPPKRLRCQVATQVEPGDPPTQTRGRTRGCGTQTETVYFPSVDRRSSKKYPVPLGPYLLLVKGFDTRNDLLVNDLYDMNLLGSDDRKCDIHLRCADVQPKHCVIEACHSEVGDDDTAKDSKPYCMSLSPVGNAEVLLNGQLIDRKHFLSPGDVISIGAGEMCSYVFMFKDTSQVPDRSIGLTWLMFLESAQRSIDLQQLLEGSGAGESERRKVTTATAAAGSFVSTTVPSDSVLDTPRDGKAASLNSAAREVDTQQLTQASLGSVLALYFGEAVDLQFAAGLFVLLTVYVADLELEHAGAEIQWHITDSAVTLAKKANQMEDRRDKAQCYSEMIRACALAFEIFLFFHEACGVGLTAAAVRCQHWRDFCETTMQQMLDRIFSQLGEEVLAESAALCDTGLGSASEPSGTGPTMGGFLTLLTQVSRAFTNMQYQCVSTLRLMIMKRLVFQIGKHFTQRLFGTDPTNFLKWNCAVQLRVNLDQLEEWLRQEGLEQFIVALDLPNSIVDLLATPKSLLMSTPWQRIRTNYPLIPASLLRRILLEYESRTGPVNGLWSVPDEDSGEVAYDVDCAIEDHFQLAIVDCQIPVEKVRPSVQLRSLLKSPEFNQLLLHMDNKTGASNCQLQWHHVANHIRDRLGSPSSAQSPLGSLFTTSPKPAASNTPSAAGAAAADTDMEEDTNNDEAQQQNFYDSLSEDEPNESSRRSPVELRLDDETDELISKTVKAAGAMPAFTKPQTLQYGDQGELEVKDEDIDEELSIGIDPFTLANTLRNEMHAHYVQSESGGSGDESTLPRNQQQNRPSCPLSFFANGSSGFLGDQSNETESTISGGGNGSLSATNEALYRQHTMSFVSSEPVATPVRQLSKLSLPSRSQRVQQQQHQLEEVQLPPPPPPRSWSLNNRRTQIEHSQEMDVRSAGDEEPDLFFVTLSRRPGQSFGMELIDGEKSPLVSPGVYIRSVVADTPADRCHRLCPGDRIIAVNNESLVNRPYAKCLGLIKSSESVLQLLVARSPPEIAVRVLATASR</sequence>
<evidence type="ECO:0000259" key="3">
    <source>
        <dbReference type="PROSITE" id="PS50106"/>
    </source>
</evidence>
<dbReference type="InterPro" id="IPR008984">
    <property type="entry name" value="SMAD_FHA_dom_sf"/>
</dbReference>
<feature type="compositionally biased region" description="Low complexity" evidence="2">
    <location>
        <begin position="257"/>
        <end position="267"/>
    </location>
</feature>
<dbReference type="PROSITE" id="PS50200">
    <property type="entry name" value="RA"/>
    <property type="match status" value="1"/>
</dbReference>
<evidence type="ECO:0000259" key="4">
    <source>
        <dbReference type="PROSITE" id="PS50200"/>
    </source>
</evidence>
<evidence type="ECO:0000313" key="5">
    <source>
        <dbReference type="Proteomes" id="UP000095280"/>
    </source>
</evidence>
<name>A0A1I8J0K1_9PLAT</name>
<feature type="region of interest" description="Disordered" evidence="2">
    <location>
        <begin position="1013"/>
        <end position="1067"/>
    </location>
</feature>
<feature type="compositionally biased region" description="Polar residues" evidence="2">
    <location>
        <begin position="1043"/>
        <end position="1061"/>
    </location>
</feature>
<dbReference type="InterPro" id="IPR000253">
    <property type="entry name" value="FHA_dom"/>
</dbReference>
<proteinExistence type="predicted"/>
<dbReference type="Pfam" id="PF00595">
    <property type="entry name" value="PDZ"/>
    <property type="match status" value="1"/>
</dbReference>
<dbReference type="Pfam" id="PF00788">
    <property type="entry name" value="RA"/>
    <property type="match status" value="1"/>
</dbReference>
<feature type="compositionally biased region" description="Polar residues" evidence="2">
    <location>
        <begin position="1014"/>
        <end position="1035"/>
    </location>
</feature>
<feature type="domain" description="Ras-associating" evidence="4">
    <location>
        <begin position="72"/>
        <end position="190"/>
    </location>
</feature>
<dbReference type="Gene3D" id="2.60.200.20">
    <property type="match status" value="1"/>
</dbReference>
<dbReference type="SMART" id="SM00228">
    <property type="entry name" value="PDZ"/>
    <property type="match status" value="1"/>
</dbReference>
<dbReference type="WBParaSite" id="maker-uti_cns_0045402-snap-gene-2.12-mRNA-1">
    <property type="protein sequence ID" value="maker-uti_cns_0045402-snap-gene-2.12-mRNA-1"/>
    <property type="gene ID" value="maker-uti_cns_0045402-snap-gene-2.12"/>
</dbReference>
<dbReference type="GO" id="GO:0007155">
    <property type="term" value="P:cell adhesion"/>
    <property type="evidence" value="ECO:0007669"/>
    <property type="project" value="UniProtKB-KW"/>
</dbReference>
<dbReference type="Pfam" id="PF01843">
    <property type="entry name" value="DIL"/>
    <property type="match status" value="1"/>
</dbReference>
<dbReference type="PANTHER" id="PTHR16027:SF9">
    <property type="entry name" value="RAS-ASSOCIATING AND DILUTE DOMAIN-CONTAINING PROTEIN"/>
    <property type="match status" value="1"/>
</dbReference>
<dbReference type="CDD" id="cd22712">
    <property type="entry name" value="FHA_RADIL-like"/>
    <property type="match status" value="1"/>
</dbReference>
<feature type="region of interest" description="Disordered" evidence="2">
    <location>
        <begin position="1102"/>
        <end position="1133"/>
    </location>
</feature>
<feature type="compositionally biased region" description="Basic and acidic residues" evidence="2">
    <location>
        <begin position="221"/>
        <end position="238"/>
    </location>
</feature>
<dbReference type="InterPro" id="IPR001478">
    <property type="entry name" value="PDZ"/>
</dbReference>
<feature type="compositionally biased region" description="Basic residues" evidence="2">
    <location>
        <begin position="19"/>
        <end position="33"/>
    </location>
</feature>
<feature type="region of interest" description="Disordered" evidence="2">
    <location>
        <begin position="221"/>
        <end position="241"/>
    </location>
</feature>
<dbReference type="Gene3D" id="2.30.42.10">
    <property type="match status" value="1"/>
</dbReference>
<dbReference type="PANTHER" id="PTHR16027">
    <property type="entry name" value="DILUTE DOMAIN-CONTAINING PROTEIN YPR089W"/>
    <property type="match status" value="1"/>
</dbReference>
<feature type="compositionally biased region" description="Low complexity" evidence="2">
    <location>
        <begin position="891"/>
        <end position="906"/>
    </location>
</feature>
<feature type="compositionally biased region" description="Basic and acidic residues" evidence="2">
    <location>
        <begin position="934"/>
        <end position="946"/>
    </location>
</feature>
<dbReference type="InterPro" id="IPR052072">
    <property type="entry name" value="Vascular_dev_regulator"/>
</dbReference>
<keyword evidence="5" id="KW-1185">Reference proteome</keyword>
<feature type="region of interest" description="Disordered" evidence="2">
    <location>
        <begin position="1"/>
        <end position="37"/>
    </location>
</feature>
<dbReference type="InterPro" id="IPR036034">
    <property type="entry name" value="PDZ_sf"/>
</dbReference>
<dbReference type="GO" id="GO:0051020">
    <property type="term" value="F:GTPase binding"/>
    <property type="evidence" value="ECO:0007669"/>
    <property type="project" value="TreeGrafter"/>
</dbReference>
<evidence type="ECO:0000313" key="6">
    <source>
        <dbReference type="WBParaSite" id="maker-uti_cns_0045402-snap-gene-2.12-mRNA-1"/>
    </source>
</evidence>
<feature type="compositionally biased region" description="Polar residues" evidence="2">
    <location>
        <begin position="873"/>
        <end position="889"/>
    </location>
</feature>
<organism evidence="5 6">
    <name type="scientific">Macrostomum lignano</name>
    <dbReference type="NCBI Taxonomy" id="282301"/>
    <lineage>
        <taxon>Eukaryota</taxon>
        <taxon>Metazoa</taxon>
        <taxon>Spiralia</taxon>
        <taxon>Lophotrochozoa</taxon>
        <taxon>Platyhelminthes</taxon>
        <taxon>Rhabditophora</taxon>
        <taxon>Macrostomorpha</taxon>
        <taxon>Macrostomida</taxon>
        <taxon>Macrostomidae</taxon>
        <taxon>Macrostomum</taxon>
    </lineage>
</organism>